<keyword evidence="2" id="KW-1185">Reference proteome</keyword>
<gene>
    <name evidence="1" type="ORF">SAMN05421630_115121</name>
</gene>
<dbReference type="STRING" id="530584.SAMN05421630_115121"/>
<evidence type="ECO:0000313" key="1">
    <source>
        <dbReference type="EMBL" id="SDD97560.1"/>
    </source>
</evidence>
<sequence length="164" mass="18662">MDRGVRRIVKRRVEQLRPLIPAPWDMNVFLDQLEQARNRPIDLCELHWAPGDSTGAWRAMPDHDVIAYPTNTSPWHQDVIILHEIGHMLPQHAGHCVLTNQRAQQLAPDLKPAAFMHLLTSTTGAAEEQEAEAFARSMITQIEHHRHRRTPRGGLRGRVEAAFG</sequence>
<organism evidence="1 2">
    <name type="scientific">Prauserella marina</name>
    <dbReference type="NCBI Taxonomy" id="530584"/>
    <lineage>
        <taxon>Bacteria</taxon>
        <taxon>Bacillati</taxon>
        <taxon>Actinomycetota</taxon>
        <taxon>Actinomycetes</taxon>
        <taxon>Pseudonocardiales</taxon>
        <taxon>Pseudonocardiaceae</taxon>
        <taxon>Prauserella</taxon>
    </lineage>
</organism>
<accession>A0A1G6Z4I2</accession>
<proteinExistence type="predicted"/>
<dbReference type="EMBL" id="FMZE01000015">
    <property type="protein sequence ID" value="SDD97560.1"/>
    <property type="molecule type" value="Genomic_DNA"/>
</dbReference>
<reference evidence="1 2" key="1">
    <citation type="submission" date="2016-10" db="EMBL/GenBank/DDBJ databases">
        <authorList>
            <person name="de Groot N.N."/>
        </authorList>
    </citation>
    <scope>NUCLEOTIDE SEQUENCE [LARGE SCALE GENOMIC DNA]</scope>
    <source>
        <strain evidence="1 2">CGMCC 4.5506</strain>
    </source>
</reference>
<dbReference type="Proteomes" id="UP000199494">
    <property type="component" value="Unassembled WGS sequence"/>
</dbReference>
<evidence type="ECO:0000313" key="2">
    <source>
        <dbReference type="Proteomes" id="UP000199494"/>
    </source>
</evidence>
<dbReference type="AlphaFoldDB" id="A0A1G6Z4I2"/>
<name>A0A1G6Z4I2_9PSEU</name>
<protein>
    <submittedName>
        <fullName evidence="1">Uncharacterized protein</fullName>
    </submittedName>
</protein>